<proteinExistence type="predicted"/>
<dbReference type="PANTHER" id="PTHR45566:SF2">
    <property type="entry name" value="NARL SUBFAMILY"/>
    <property type="match status" value="1"/>
</dbReference>
<dbReference type="EMBL" id="CP002382">
    <property type="protein sequence ID" value="AEP09999.1"/>
    <property type="molecule type" value="Genomic_DNA"/>
</dbReference>
<dbReference type="eggNOG" id="COG2197">
    <property type="taxonomic scope" value="Bacteria"/>
</dbReference>
<feature type="domain" description="HTH luxR-type" evidence="4">
    <location>
        <begin position="153"/>
        <end position="218"/>
    </location>
</feature>
<dbReference type="GO" id="GO:0003677">
    <property type="term" value="F:DNA binding"/>
    <property type="evidence" value="ECO:0007669"/>
    <property type="project" value="UniProtKB-KW"/>
</dbReference>
<keyword evidence="2" id="KW-0238">DNA-binding</keyword>
<dbReference type="InterPro" id="IPR051015">
    <property type="entry name" value="EvgA-like"/>
</dbReference>
<dbReference type="PROSITE" id="PS50043">
    <property type="entry name" value="HTH_LUXR_2"/>
    <property type="match status" value="1"/>
</dbReference>
<dbReference type="KEGG" id="mai:MICA_1686"/>
<organism evidence="6 7">
    <name type="scientific">Micavibrio aeruginosavorus (strain ARL-13)</name>
    <dbReference type="NCBI Taxonomy" id="856793"/>
    <lineage>
        <taxon>Bacteria</taxon>
        <taxon>Pseudomonadati</taxon>
        <taxon>Bdellovibrionota</taxon>
        <taxon>Bdellovibrionia</taxon>
        <taxon>Bdellovibrionales</taxon>
        <taxon>Pseudobdellovibrionaceae</taxon>
        <taxon>Micavibrio</taxon>
    </lineage>
</organism>
<dbReference type="SUPFAM" id="SSF46894">
    <property type="entry name" value="C-terminal effector domain of the bipartite response regulators"/>
    <property type="match status" value="1"/>
</dbReference>
<keyword evidence="1 3" id="KW-0597">Phosphoprotein</keyword>
<dbReference type="SMART" id="SM00421">
    <property type="entry name" value="HTH_LUXR"/>
    <property type="match status" value="1"/>
</dbReference>
<dbReference type="GO" id="GO:0000160">
    <property type="term" value="P:phosphorelay signal transduction system"/>
    <property type="evidence" value="ECO:0007669"/>
    <property type="project" value="InterPro"/>
</dbReference>
<dbReference type="SUPFAM" id="SSF52172">
    <property type="entry name" value="CheY-like"/>
    <property type="match status" value="1"/>
</dbReference>
<evidence type="ECO:0000259" key="5">
    <source>
        <dbReference type="PROSITE" id="PS50110"/>
    </source>
</evidence>
<reference evidence="6 7" key="1">
    <citation type="journal article" date="2011" name="BMC Genomics">
        <title>Genomic insights into an obligate epibiotic bacterial predator: Micavibrio aeruginosavorus ARL-13.</title>
        <authorList>
            <person name="Wang Z."/>
            <person name="Kadouri D."/>
            <person name="Wu M."/>
        </authorList>
    </citation>
    <scope>NUCLEOTIDE SEQUENCE [LARGE SCALE GENOMIC DNA]</scope>
    <source>
        <strain evidence="6 7">ARL-13</strain>
    </source>
</reference>
<dbReference type="HOGENOM" id="CLU_000445_90_8_5"/>
<dbReference type="PRINTS" id="PR00038">
    <property type="entry name" value="HTHLUXR"/>
</dbReference>
<dbReference type="CDD" id="cd06170">
    <property type="entry name" value="LuxR_C_like"/>
    <property type="match status" value="1"/>
</dbReference>
<dbReference type="InterPro" id="IPR058245">
    <property type="entry name" value="NreC/VraR/RcsB-like_REC"/>
</dbReference>
<dbReference type="CDD" id="cd17535">
    <property type="entry name" value="REC_NarL-like"/>
    <property type="match status" value="1"/>
</dbReference>
<dbReference type="STRING" id="856793.MICA_1686"/>
<feature type="modified residue" description="4-aspartylphosphate" evidence="3">
    <location>
        <position position="54"/>
    </location>
</feature>
<dbReference type="Gene3D" id="3.40.50.2300">
    <property type="match status" value="1"/>
</dbReference>
<dbReference type="Pfam" id="PF00072">
    <property type="entry name" value="Response_reg"/>
    <property type="match status" value="1"/>
</dbReference>
<evidence type="ECO:0000256" key="2">
    <source>
        <dbReference type="ARBA" id="ARBA00023125"/>
    </source>
</evidence>
<dbReference type="Gene3D" id="1.10.10.10">
    <property type="entry name" value="Winged helix-like DNA-binding domain superfamily/Winged helix DNA-binding domain"/>
    <property type="match status" value="1"/>
</dbReference>
<protein>
    <submittedName>
        <fullName evidence="6">Response regulator</fullName>
    </submittedName>
</protein>
<evidence type="ECO:0000313" key="6">
    <source>
        <dbReference type="EMBL" id="AEP09999.1"/>
    </source>
</evidence>
<sequence length="226" mass="24632">MKIIFADDHTLFRDALTHYILQADPSVEVLPAHDLHGVMEHLQTNNDVDLILLDLKMPGMSGLKGLEKTIALRPRIPVAIVSGLAEQADIEEALSIGARGYLPKTLPGTAVMQAIRKIVGGEIFVPVDHNTNMIMASHDHGVSSEQSRPDAPAIPEDKNLTPREREVLGYLMQGATNKDIARALDLQVVTVKLHVRGICRKLGATNRTQAVILAQQAAAAEHNHIH</sequence>
<evidence type="ECO:0000313" key="7">
    <source>
        <dbReference type="Proteomes" id="UP000009286"/>
    </source>
</evidence>
<dbReference type="InterPro" id="IPR016032">
    <property type="entry name" value="Sig_transdc_resp-reg_C-effctor"/>
</dbReference>
<keyword evidence="7" id="KW-1185">Reference proteome</keyword>
<name>G2KQS1_MICAA</name>
<evidence type="ECO:0000259" key="4">
    <source>
        <dbReference type="PROSITE" id="PS50043"/>
    </source>
</evidence>
<dbReference type="AlphaFoldDB" id="G2KQS1"/>
<dbReference type="InterPro" id="IPR011006">
    <property type="entry name" value="CheY-like_superfamily"/>
</dbReference>
<dbReference type="InterPro" id="IPR001789">
    <property type="entry name" value="Sig_transdc_resp-reg_receiver"/>
</dbReference>
<dbReference type="Pfam" id="PF00196">
    <property type="entry name" value="GerE"/>
    <property type="match status" value="1"/>
</dbReference>
<dbReference type="SMART" id="SM00448">
    <property type="entry name" value="REC"/>
    <property type="match status" value="1"/>
</dbReference>
<dbReference type="RefSeq" id="WP_014103222.1">
    <property type="nucleotide sequence ID" value="NC_016026.1"/>
</dbReference>
<dbReference type="GO" id="GO:0006355">
    <property type="term" value="P:regulation of DNA-templated transcription"/>
    <property type="evidence" value="ECO:0007669"/>
    <property type="project" value="InterPro"/>
</dbReference>
<accession>G2KQS1</accession>
<evidence type="ECO:0000256" key="3">
    <source>
        <dbReference type="PROSITE-ProRule" id="PRU00169"/>
    </source>
</evidence>
<dbReference type="PROSITE" id="PS50110">
    <property type="entry name" value="RESPONSE_REGULATORY"/>
    <property type="match status" value="1"/>
</dbReference>
<dbReference type="OrthoDB" id="3679796at2"/>
<dbReference type="PANTHER" id="PTHR45566">
    <property type="entry name" value="HTH-TYPE TRANSCRIPTIONAL REGULATOR YHJB-RELATED"/>
    <property type="match status" value="1"/>
</dbReference>
<evidence type="ECO:0000256" key="1">
    <source>
        <dbReference type="ARBA" id="ARBA00022553"/>
    </source>
</evidence>
<gene>
    <name evidence="6" type="ordered locus">MICA_1686</name>
</gene>
<dbReference type="InterPro" id="IPR036388">
    <property type="entry name" value="WH-like_DNA-bd_sf"/>
</dbReference>
<dbReference type="InterPro" id="IPR000792">
    <property type="entry name" value="Tscrpt_reg_LuxR_C"/>
</dbReference>
<feature type="domain" description="Response regulatory" evidence="5">
    <location>
        <begin position="2"/>
        <end position="119"/>
    </location>
</feature>
<dbReference type="Proteomes" id="UP000009286">
    <property type="component" value="Chromosome"/>
</dbReference>